<name>A0A0H3ZXA3_9VIBR</name>
<dbReference type="EMBL" id="KP795560">
    <property type="protein sequence ID" value="AKN38076.1"/>
    <property type="molecule type" value="Genomic_DNA"/>
</dbReference>
<evidence type="ECO:0000313" key="1">
    <source>
        <dbReference type="EMBL" id="AKN38076.1"/>
    </source>
</evidence>
<accession>A0A0H3ZXA3</accession>
<protein>
    <submittedName>
        <fullName evidence="1">Uncharacterized protein</fullName>
    </submittedName>
</protein>
<proteinExistence type="predicted"/>
<organism evidence="1">
    <name type="scientific">Vibrio tasmaniensis</name>
    <dbReference type="NCBI Taxonomy" id="212663"/>
    <lineage>
        <taxon>Bacteria</taxon>
        <taxon>Pseudomonadati</taxon>
        <taxon>Pseudomonadota</taxon>
        <taxon>Gammaproteobacteria</taxon>
        <taxon>Vibrionales</taxon>
        <taxon>Vibrionaceae</taxon>
        <taxon>Vibrio</taxon>
    </lineage>
</organism>
<reference evidence="1" key="1">
    <citation type="journal article" date="2015" name="MBio">
        <title>Eco-Evolutionary Dynamics of Episomes among Ecologically Cohesive Bacterial Populations.</title>
        <authorList>
            <person name="Xue H."/>
            <person name="Cordero O.X."/>
            <person name="Camas F.M."/>
            <person name="Trimble W."/>
            <person name="Meyer F."/>
            <person name="Guglielmini J."/>
            <person name="Rocha E.P."/>
            <person name="Polz M.F."/>
        </authorList>
    </citation>
    <scope>NUCLEOTIDE SEQUENCE</scope>
    <source>
        <strain evidence="1">FF_210</strain>
    </source>
</reference>
<dbReference type="AlphaFoldDB" id="A0A0H3ZXA3"/>
<sequence length="40" mass="4857">MNNSYWLLSIRLLSIQLEHLAREMTLRLSTFSFFPKVMIR</sequence>